<name>Q2RVN5_RHORT</name>
<dbReference type="Proteomes" id="UP000001929">
    <property type="component" value="Chromosome"/>
</dbReference>
<dbReference type="HOGENOM" id="CLU_965134_0_0_5"/>
<dbReference type="GO" id="GO:0030701">
    <property type="term" value="F:NAD+-dinitrogen-reductase ADP-D-ribosyltransferase activity"/>
    <property type="evidence" value="ECO:0007669"/>
    <property type="project" value="UniProtKB-EC"/>
</dbReference>
<organism evidence="2 3">
    <name type="scientific">Rhodospirillum rubrum (strain ATCC 11170 / ATH 1.1.1 / DSM 467 / LMG 4362 / NCIMB 8255 / S1)</name>
    <dbReference type="NCBI Taxonomy" id="269796"/>
    <lineage>
        <taxon>Bacteria</taxon>
        <taxon>Pseudomonadati</taxon>
        <taxon>Pseudomonadota</taxon>
        <taxon>Alphaproteobacteria</taxon>
        <taxon>Rhodospirillales</taxon>
        <taxon>Rhodospirillaceae</taxon>
        <taxon>Rhodospirillum</taxon>
    </lineage>
</organism>
<gene>
    <name evidence="2" type="ordered locus">Rru_A1009</name>
</gene>
<keyword evidence="2" id="KW-0808">Transferase</keyword>
<reference evidence="2 3" key="1">
    <citation type="journal article" date="2011" name="Stand. Genomic Sci.">
        <title>Complete genome sequence of Rhodospirillum rubrum type strain (S1).</title>
        <authorList>
            <person name="Munk A.C."/>
            <person name="Copeland A."/>
            <person name="Lucas S."/>
            <person name="Lapidus A."/>
            <person name="Del Rio T.G."/>
            <person name="Barry K."/>
            <person name="Detter J.C."/>
            <person name="Hammon N."/>
            <person name="Israni S."/>
            <person name="Pitluck S."/>
            <person name="Brettin T."/>
            <person name="Bruce D."/>
            <person name="Han C."/>
            <person name="Tapia R."/>
            <person name="Gilna P."/>
            <person name="Schmutz J."/>
            <person name="Larimer F."/>
            <person name="Land M."/>
            <person name="Kyrpides N.C."/>
            <person name="Mavromatis K."/>
            <person name="Richardson P."/>
            <person name="Rohde M."/>
            <person name="Goker M."/>
            <person name="Klenk H.P."/>
            <person name="Zhang Y."/>
            <person name="Roberts G.P."/>
            <person name="Reslewic S."/>
            <person name="Schwartz D.C."/>
        </authorList>
    </citation>
    <scope>NUCLEOTIDE SEQUENCE [LARGE SCALE GENOMIC DNA]</scope>
    <source>
        <strain evidence="3">ATCC 11170 / ATH 1.1.1 / DSM 467 / LMG 4362 / NCIMB 8255 / S1</strain>
    </source>
</reference>
<protein>
    <submittedName>
        <fullName evidence="2">NAD(+)--dinitrogen-reductase ADP-D-ribosyltransferase</fullName>
        <ecNumber evidence="2">2.4.2.37</ecNumber>
    </submittedName>
</protein>
<feature type="compositionally biased region" description="Basic and acidic residues" evidence="1">
    <location>
        <begin position="8"/>
        <end position="25"/>
    </location>
</feature>
<keyword evidence="3" id="KW-1185">Reference proteome</keyword>
<evidence type="ECO:0000313" key="2">
    <source>
        <dbReference type="EMBL" id="ABC21810.1"/>
    </source>
</evidence>
<dbReference type="InterPro" id="IPR009953">
    <property type="entry name" value="DRA_trans"/>
</dbReference>
<proteinExistence type="predicted"/>
<dbReference type="STRING" id="269796.Rru_A1009"/>
<dbReference type="eggNOG" id="ENOG502Z8KN">
    <property type="taxonomic scope" value="Bacteria"/>
</dbReference>
<sequence length="291" mass="32715">MGSPLSRNEARGGDALKDMGEDRPGIGHSTNLVGLPTDLLASAWFNQAAPEIHIAGVREMNRSLFEMLAEAPDLESAGEAFYKYMIAMFGLDPEQQDHRPGQGGAVRRFHASYLRLLKGWGYDTNAKEGAVLKGWVESRFGLFPTFHREPITKFASKAWITYIEEKMTSRFHNNSIYVQLDLMYEFCQWALARFAAPGESALLLYRGVNDFTEHQMIERIDNRQVVVRMNNLVSFSSDRGVADCFGDTILETRVPVSKIVFFNTLLTSHPLKGEGEYLVIGGDYLVKASYL</sequence>
<accession>Q2RVN5</accession>
<dbReference type="GO" id="GO:0009399">
    <property type="term" value="P:nitrogen fixation"/>
    <property type="evidence" value="ECO:0007669"/>
    <property type="project" value="InterPro"/>
</dbReference>
<evidence type="ECO:0000313" key="3">
    <source>
        <dbReference type="Proteomes" id="UP000001929"/>
    </source>
</evidence>
<feature type="region of interest" description="Disordered" evidence="1">
    <location>
        <begin position="1"/>
        <end position="28"/>
    </location>
</feature>
<dbReference type="EC" id="2.4.2.37" evidence="2"/>
<dbReference type="AlphaFoldDB" id="Q2RVN5"/>
<dbReference type="PhylomeDB" id="Q2RVN5"/>
<dbReference type="PATRIC" id="fig|269796.9.peg.1064"/>
<dbReference type="EMBL" id="CP000230">
    <property type="protein sequence ID" value="ABC21810.1"/>
    <property type="molecule type" value="Genomic_DNA"/>
</dbReference>
<dbReference type="Pfam" id="PF07357">
    <property type="entry name" value="DRAT"/>
    <property type="match status" value="1"/>
</dbReference>
<dbReference type="KEGG" id="rru:Rru_A1009"/>
<keyword evidence="2" id="KW-0328">Glycosyltransferase</keyword>
<dbReference type="EnsemblBacteria" id="ABC21810">
    <property type="protein sequence ID" value="ABC21810"/>
    <property type="gene ID" value="Rru_A1009"/>
</dbReference>
<evidence type="ECO:0000256" key="1">
    <source>
        <dbReference type="SAM" id="MobiDB-lite"/>
    </source>
</evidence>